<dbReference type="EMBL" id="BOQN01000006">
    <property type="protein sequence ID" value="GIM88727.1"/>
    <property type="molecule type" value="Genomic_DNA"/>
</dbReference>
<keyword evidence="1" id="KW-1133">Transmembrane helix</keyword>
<proteinExistence type="predicted"/>
<dbReference type="AlphaFoldDB" id="A0A919VY86"/>
<feature type="transmembrane region" description="Helical" evidence="1">
    <location>
        <begin position="76"/>
        <end position="97"/>
    </location>
</feature>
<reference evidence="2 3" key="1">
    <citation type="submission" date="2021-03" db="EMBL/GenBank/DDBJ databases">
        <title>Whole genome shotgun sequence of Actinoplanes toevensis NBRC 105298.</title>
        <authorList>
            <person name="Komaki H."/>
            <person name="Tamura T."/>
        </authorList>
    </citation>
    <scope>NUCLEOTIDE SEQUENCE [LARGE SCALE GENOMIC DNA]</scope>
    <source>
        <strain evidence="2 3">NBRC 105298</strain>
    </source>
</reference>
<dbReference type="RefSeq" id="WP_213004713.1">
    <property type="nucleotide sequence ID" value="NZ_BOQN01000006.1"/>
</dbReference>
<keyword evidence="1" id="KW-0472">Membrane</keyword>
<accession>A0A919VY86</accession>
<feature type="transmembrane region" description="Helical" evidence="1">
    <location>
        <begin position="50"/>
        <end position="70"/>
    </location>
</feature>
<comment type="caution">
    <text evidence="2">The sequence shown here is derived from an EMBL/GenBank/DDBJ whole genome shotgun (WGS) entry which is preliminary data.</text>
</comment>
<gene>
    <name evidence="2" type="ORF">Ato02nite_005200</name>
</gene>
<evidence type="ECO:0000313" key="2">
    <source>
        <dbReference type="EMBL" id="GIM88727.1"/>
    </source>
</evidence>
<dbReference type="Proteomes" id="UP000677082">
    <property type="component" value="Unassembled WGS sequence"/>
</dbReference>
<name>A0A919VY86_9ACTN</name>
<keyword evidence="1" id="KW-0812">Transmembrane</keyword>
<evidence type="ECO:0000313" key="3">
    <source>
        <dbReference type="Proteomes" id="UP000677082"/>
    </source>
</evidence>
<keyword evidence="3" id="KW-1185">Reference proteome</keyword>
<protein>
    <submittedName>
        <fullName evidence="2">Uncharacterized protein</fullName>
    </submittedName>
</protein>
<sequence>MTITDNKPLFATVEEVHEALTSARHAIEARAETVPEQPVYLRAVNPWRPWVARAGGVSIGAVLAAIAAIVVDQDSFYPATLTALGVVLIYAWVLGGYEYTEQHPTKFEKAA</sequence>
<organism evidence="2 3">
    <name type="scientific">Paractinoplanes toevensis</name>
    <dbReference type="NCBI Taxonomy" id="571911"/>
    <lineage>
        <taxon>Bacteria</taxon>
        <taxon>Bacillati</taxon>
        <taxon>Actinomycetota</taxon>
        <taxon>Actinomycetes</taxon>
        <taxon>Micromonosporales</taxon>
        <taxon>Micromonosporaceae</taxon>
        <taxon>Paractinoplanes</taxon>
    </lineage>
</organism>
<evidence type="ECO:0000256" key="1">
    <source>
        <dbReference type="SAM" id="Phobius"/>
    </source>
</evidence>